<organism evidence="14 15">
    <name type="scientific">Silurus asotus</name>
    <name type="common">Amur catfish</name>
    <name type="synonym">Parasilurus asotus</name>
    <dbReference type="NCBI Taxonomy" id="30991"/>
    <lineage>
        <taxon>Eukaryota</taxon>
        <taxon>Metazoa</taxon>
        <taxon>Chordata</taxon>
        <taxon>Craniata</taxon>
        <taxon>Vertebrata</taxon>
        <taxon>Euteleostomi</taxon>
        <taxon>Actinopterygii</taxon>
        <taxon>Neopterygii</taxon>
        <taxon>Teleostei</taxon>
        <taxon>Ostariophysi</taxon>
        <taxon>Siluriformes</taxon>
        <taxon>Siluridae</taxon>
        <taxon>Silurus</taxon>
    </lineage>
</organism>
<reference evidence="14" key="1">
    <citation type="submission" date="2018-07" db="EMBL/GenBank/DDBJ databases">
        <title>Comparative genomics of catfishes provides insights into carnivory and benthic adaptation.</title>
        <authorList>
            <person name="Zhang Y."/>
            <person name="Wang D."/>
            <person name="Peng Z."/>
            <person name="Zheng S."/>
            <person name="Shao F."/>
            <person name="Tao W."/>
        </authorList>
    </citation>
    <scope>NUCLEOTIDE SEQUENCE</scope>
    <source>
        <strain evidence="14">Chongqing</strain>
    </source>
</reference>
<evidence type="ECO:0000313" key="14">
    <source>
        <dbReference type="EMBL" id="KAI5627527.1"/>
    </source>
</evidence>
<dbReference type="PANTHER" id="PTHR48083">
    <property type="entry name" value="MEDIUM-CHAIN SPECIFIC ACYL-COA DEHYDROGENASE, MITOCHONDRIAL-RELATED"/>
    <property type="match status" value="1"/>
</dbReference>
<evidence type="ECO:0000256" key="6">
    <source>
        <dbReference type="ARBA" id="ARBA00023002"/>
    </source>
</evidence>
<proteinExistence type="inferred from homology"/>
<feature type="domain" description="Acyl-CoA dehydrogenase/oxidase C-terminal" evidence="13">
    <location>
        <begin position="1"/>
        <end position="90"/>
    </location>
</feature>
<evidence type="ECO:0000256" key="8">
    <source>
        <dbReference type="ARBA" id="ARBA00047893"/>
    </source>
</evidence>
<comment type="catalytic activity">
    <reaction evidence="7">
        <text>decanoyl-CoA + oxidized [electron-transfer flavoprotein] + H(+) = (2E)-decenoyl-CoA + reduced [electron-transfer flavoprotein]</text>
        <dbReference type="Rhea" id="RHEA:48176"/>
        <dbReference type="Rhea" id="RHEA-COMP:10685"/>
        <dbReference type="Rhea" id="RHEA-COMP:10686"/>
        <dbReference type="ChEBI" id="CHEBI:15378"/>
        <dbReference type="ChEBI" id="CHEBI:57692"/>
        <dbReference type="ChEBI" id="CHEBI:58307"/>
        <dbReference type="ChEBI" id="CHEBI:61406"/>
        <dbReference type="ChEBI" id="CHEBI:61430"/>
    </reaction>
    <physiologicalReaction direction="left-to-right" evidence="7">
        <dbReference type="Rhea" id="RHEA:48177"/>
    </physiologicalReaction>
</comment>
<evidence type="ECO:0000259" key="13">
    <source>
        <dbReference type="Pfam" id="PF00441"/>
    </source>
</evidence>
<dbReference type="AlphaFoldDB" id="A0AAD5B450"/>
<evidence type="ECO:0000313" key="15">
    <source>
        <dbReference type="Proteomes" id="UP001205998"/>
    </source>
</evidence>
<name>A0AAD5B450_SILAS</name>
<keyword evidence="15" id="KW-1185">Reference proteome</keyword>
<evidence type="ECO:0000256" key="7">
    <source>
        <dbReference type="ARBA" id="ARBA00047546"/>
    </source>
</evidence>
<comment type="catalytic activity">
    <reaction evidence="10">
        <text>octanoyl-CoA + oxidized [electron-transfer flavoprotein] + H(+) = (2E)-octenoyl-CoA + reduced [electron-transfer flavoprotein]</text>
        <dbReference type="Rhea" id="RHEA:48180"/>
        <dbReference type="Rhea" id="RHEA-COMP:10685"/>
        <dbReference type="Rhea" id="RHEA-COMP:10686"/>
        <dbReference type="ChEBI" id="CHEBI:15378"/>
        <dbReference type="ChEBI" id="CHEBI:57386"/>
        <dbReference type="ChEBI" id="CHEBI:57692"/>
        <dbReference type="ChEBI" id="CHEBI:58307"/>
        <dbReference type="ChEBI" id="CHEBI:62242"/>
    </reaction>
    <physiologicalReaction direction="left-to-right" evidence="10">
        <dbReference type="Rhea" id="RHEA:48181"/>
    </physiologicalReaction>
</comment>
<dbReference type="InterPro" id="IPR006089">
    <property type="entry name" value="Acyl-CoA_DH_CS"/>
</dbReference>
<dbReference type="FunFam" id="1.20.140.10:FF:000011">
    <property type="entry name" value="Medium-chain specific acyl-CoA dehydrogenase, mitochondrial"/>
    <property type="match status" value="1"/>
</dbReference>
<evidence type="ECO:0000256" key="12">
    <source>
        <dbReference type="ARBA" id="ARBA00049192"/>
    </source>
</evidence>
<dbReference type="InterPro" id="IPR050741">
    <property type="entry name" value="Acyl-CoA_dehydrogenase"/>
</dbReference>
<comment type="catalytic activity">
    <reaction evidence="12">
        <text>hexanoyl-CoA + oxidized [electron-transfer flavoprotein] + H(+) = (2E)-hexenoyl-CoA + reduced [electron-transfer flavoprotein]</text>
        <dbReference type="Rhea" id="RHEA:43464"/>
        <dbReference type="Rhea" id="RHEA-COMP:10685"/>
        <dbReference type="Rhea" id="RHEA-COMP:10686"/>
        <dbReference type="ChEBI" id="CHEBI:15378"/>
        <dbReference type="ChEBI" id="CHEBI:57692"/>
        <dbReference type="ChEBI" id="CHEBI:58307"/>
        <dbReference type="ChEBI" id="CHEBI:62077"/>
        <dbReference type="ChEBI" id="CHEBI:62620"/>
    </reaction>
    <physiologicalReaction direction="left-to-right" evidence="12">
        <dbReference type="Rhea" id="RHEA:43465"/>
    </physiologicalReaction>
</comment>
<gene>
    <name evidence="14" type="ORF">C0J50_12920</name>
</gene>
<keyword evidence="5" id="KW-0274">FAD</keyword>
<dbReference type="GO" id="GO:0070991">
    <property type="term" value="F:medium-chain fatty acyl-CoA dehydrogenase activity"/>
    <property type="evidence" value="ECO:0007669"/>
    <property type="project" value="TreeGrafter"/>
</dbReference>
<dbReference type="SUPFAM" id="SSF47203">
    <property type="entry name" value="Acyl-CoA dehydrogenase C-terminal domain-like"/>
    <property type="match status" value="1"/>
</dbReference>
<dbReference type="GO" id="GO:0051793">
    <property type="term" value="P:medium-chain fatty acid catabolic process"/>
    <property type="evidence" value="ECO:0007669"/>
    <property type="project" value="TreeGrafter"/>
</dbReference>
<dbReference type="PROSITE" id="PS00073">
    <property type="entry name" value="ACYL_COA_DH_2"/>
    <property type="match status" value="1"/>
</dbReference>
<evidence type="ECO:0000256" key="3">
    <source>
        <dbReference type="ARBA" id="ARBA00009347"/>
    </source>
</evidence>
<comment type="catalytic activity">
    <reaction evidence="9">
        <text>oxidized [electron-transfer flavoprotein] + hexadecanoyl-CoA + H(+) = (2E)-hexadecenoyl-CoA + reduced [electron-transfer flavoprotein]</text>
        <dbReference type="Rhea" id="RHEA:43448"/>
        <dbReference type="Rhea" id="RHEA-COMP:10685"/>
        <dbReference type="Rhea" id="RHEA-COMP:10686"/>
        <dbReference type="ChEBI" id="CHEBI:15378"/>
        <dbReference type="ChEBI" id="CHEBI:57379"/>
        <dbReference type="ChEBI" id="CHEBI:57692"/>
        <dbReference type="ChEBI" id="CHEBI:58307"/>
        <dbReference type="ChEBI" id="CHEBI:61526"/>
    </reaction>
    <physiologicalReaction direction="left-to-right" evidence="9">
        <dbReference type="Rhea" id="RHEA:43449"/>
    </physiologicalReaction>
</comment>
<comment type="caution">
    <text evidence="14">The sequence shown here is derived from an EMBL/GenBank/DDBJ whole genome shotgun (WGS) entry which is preliminary data.</text>
</comment>
<evidence type="ECO:0000256" key="1">
    <source>
        <dbReference type="ARBA" id="ARBA00001974"/>
    </source>
</evidence>
<keyword evidence="6" id="KW-0560">Oxidoreductase</keyword>
<dbReference type="InterPro" id="IPR009075">
    <property type="entry name" value="AcylCo_DH/oxidase_C"/>
</dbReference>
<evidence type="ECO:0000256" key="11">
    <source>
        <dbReference type="ARBA" id="ARBA00049038"/>
    </source>
</evidence>
<comment type="similarity">
    <text evidence="3">Belongs to the acyl-CoA dehydrogenase family.</text>
</comment>
<dbReference type="GO" id="GO:0005739">
    <property type="term" value="C:mitochondrion"/>
    <property type="evidence" value="ECO:0007669"/>
    <property type="project" value="TreeGrafter"/>
</dbReference>
<dbReference type="EMBL" id="MU550622">
    <property type="protein sequence ID" value="KAI5627527.1"/>
    <property type="molecule type" value="Genomic_DNA"/>
</dbReference>
<comment type="catalytic activity">
    <reaction evidence="8">
        <text>dodecanoyl-CoA + oxidized [electron-transfer flavoprotein] + H(+) = (2E)-dodecenoyl-CoA + reduced [electron-transfer flavoprotein]</text>
        <dbReference type="Rhea" id="RHEA:47296"/>
        <dbReference type="Rhea" id="RHEA-COMP:10685"/>
        <dbReference type="Rhea" id="RHEA-COMP:10686"/>
        <dbReference type="ChEBI" id="CHEBI:15378"/>
        <dbReference type="ChEBI" id="CHEBI:57330"/>
        <dbReference type="ChEBI" id="CHEBI:57375"/>
        <dbReference type="ChEBI" id="CHEBI:57692"/>
        <dbReference type="ChEBI" id="CHEBI:58307"/>
    </reaction>
    <physiologicalReaction direction="left-to-right" evidence="8">
        <dbReference type="Rhea" id="RHEA:47297"/>
    </physiologicalReaction>
</comment>
<evidence type="ECO:0000256" key="4">
    <source>
        <dbReference type="ARBA" id="ARBA00022630"/>
    </source>
</evidence>
<dbReference type="Proteomes" id="UP001205998">
    <property type="component" value="Unassembled WGS sequence"/>
</dbReference>
<protein>
    <submittedName>
        <fullName evidence="14">Medium-chain specific acyl-CoA dehydrogenase, mitochondrial</fullName>
    </submittedName>
</protein>
<accession>A0AAD5B450</accession>
<evidence type="ECO:0000256" key="5">
    <source>
        <dbReference type="ARBA" id="ARBA00022827"/>
    </source>
</evidence>
<dbReference type="PANTHER" id="PTHR48083:SF2">
    <property type="entry name" value="MEDIUM-CHAIN SPECIFIC ACYL-COA DEHYDROGENASE, MITOCHONDRIAL"/>
    <property type="match status" value="1"/>
</dbReference>
<dbReference type="Pfam" id="PF00441">
    <property type="entry name" value="Acyl-CoA_dh_1"/>
    <property type="match status" value="1"/>
</dbReference>
<sequence>MAMKVELARLAYQRAAWEVDEGRRNTYYASIAKAYAGDIANQVACDAVQVFGGNGFNSEYPVEKLMRDAKIYQIYEGTAQIQRLIISRELIGKYKQ</sequence>
<evidence type="ECO:0000256" key="10">
    <source>
        <dbReference type="ARBA" id="ARBA00048877"/>
    </source>
</evidence>
<keyword evidence="4" id="KW-0285">Flavoprotein</keyword>
<evidence type="ECO:0000256" key="9">
    <source>
        <dbReference type="ARBA" id="ARBA00047916"/>
    </source>
</evidence>
<comment type="catalytic activity">
    <reaction evidence="11">
        <text>tetradecanoyl-CoA + oxidized [electron-transfer flavoprotein] + H(+) = (2E)-tetradecenoyl-CoA + reduced [electron-transfer flavoprotein]</text>
        <dbReference type="Rhea" id="RHEA:47316"/>
        <dbReference type="Rhea" id="RHEA-COMP:10685"/>
        <dbReference type="Rhea" id="RHEA-COMP:10686"/>
        <dbReference type="ChEBI" id="CHEBI:15378"/>
        <dbReference type="ChEBI" id="CHEBI:57385"/>
        <dbReference type="ChEBI" id="CHEBI:57692"/>
        <dbReference type="ChEBI" id="CHEBI:58307"/>
        <dbReference type="ChEBI" id="CHEBI:61405"/>
    </reaction>
    <physiologicalReaction direction="left-to-right" evidence="11">
        <dbReference type="Rhea" id="RHEA:47317"/>
    </physiologicalReaction>
</comment>
<comment type="cofactor">
    <cofactor evidence="1">
        <name>FAD</name>
        <dbReference type="ChEBI" id="CHEBI:57692"/>
    </cofactor>
</comment>
<comment type="pathway">
    <text evidence="2">Lipid metabolism; mitochondrial fatty acid beta-oxidation.</text>
</comment>
<dbReference type="InterPro" id="IPR036250">
    <property type="entry name" value="AcylCo_DH-like_C"/>
</dbReference>
<evidence type="ECO:0000256" key="2">
    <source>
        <dbReference type="ARBA" id="ARBA00005198"/>
    </source>
</evidence>
<dbReference type="Gene3D" id="1.20.140.10">
    <property type="entry name" value="Butyryl-CoA Dehydrogenase, subunit A, domain 3"/>
    <property type="match status" value="1"/>
</dbReference>